<dbReference type="RefSeq" id="WP_127061916.1">
    <property type="nucleotide sequence ID" value="NZ_RZHF01000014.1"/>
</dbReference>
<evidence type="ECO:0000313" key="4">
    <source>
        <dbReference type="Proteomes" id="UP000287023"/>
    </source>
</evidence>
<keyword evidence="1" id="KW-1133">Transmembrane helix</keyword>
<dbReference type="Pfam" id="PF07331">
    <property type="entry name" value="TctB"/>
    <property type="match status" value="1"/>
</dbReference>
<gene>
    <name evidence="3" type="ORF">ELY38_10195</name>
</gene>
<feature type="transmembrane region" description="Helical" evidence="1">
    <location>
        <begin position="7"/>
        <end position="28"/>
    </location>
</feature>
<dbReference type="InterPro" id="IPR009936">
    <property type="entry name" value="DUF1468"/>
</dbReference>
<feature type="transmembrane region" description="Helical" evidence="1">
    <location>
        <begin position="34"/>
        <end position="54"/>
    </location>
</feature>
<keyword evidence="4" id="KW-1185">Reference proteome</keyword>
<evidence type="ECO:0000313" key="3">
    <source>
        <dbReference type="EMBL" id="RUR31810.1"/>
    </source>
</evidence>
<reference evidence="3 4" key="1">
    <citation type="submission" date="2018-12" db="EMBL/GenBank/DDBJ databases">
        <title>three novel Halomonas strain isolated from plants.</title>
        <authorList>
            <person name="Sun C."/>
        </authorList>
    </citation>
    <scope>NUCLEOTIDE SEQUENCE [LARGE SCALE GENOMIC DNA]</scope>
    <source>
        <strain evidence="3 4">JCM 18142</strain>
    </source>
</reference>
<accession>A0A433KQ61</accession>
<dbReference type="EMBL" id="RZHF01000014">
    <property type="protein sequence ID" value="RUR31810.1"/>
    <property type="molecule type" value="Genomic_DNA"/>
</dbReference>
<evidence type="ECO:0000259" key="2">
    <source>
        <dbReference type="Pfam" id="PF07331"/>
    </source>
</evidence>
<organism evidence="3 4">
    <name type="scientific">Vreelandella nanhaiensis</name>
    <dbReference type="NCBI Taxonomy" id="1258546"/>
    <lineage>
        <taxon>Bacteria</taxon>
        <taxon>Pseudomonadati</taxon>
        <taxon>Pseudomonadota</taxon>
        <taxon>Gammaproteobacteria</taxon>
        <taxon>Oceanospirillales</taxon>
        <taxon>Halomonadaceae</taxon>
        <taxon>Vreelandella</taxon>
    </lineage>
</organism>
<feature type="transmembrane region" description="Helical" evidence="1">
    <location>
        <begin position="134"/>
        <end position="161"/>
    </location>
</feature>
<name>A0A433KQ61_9GAMM</name>
<dbReference type="Proteomes" id="UP000287023">
    <property type="component" value="Unassembled WGS sequence"/>
</dbReference>
<keyword evidence="1" id="KW-0812">Transmembrane</keyword>
<proteinExistence type="predicted"/>
<dbReference type="AlphaFoldDB" id="A0A433KQ61"/>
<feature type="transmembrane region" description="Helical" evidence="1">
    <location>
        <begin position="95"/>
        <end position="128"/>
    </location>
</feature>
<keyword evidence="1" id="KW-0472">Membrane</keyword>
<sequence length="167" mass="17675">MNISRLVLGFFAIGIAATFYITAMGYPAKAANMPLIYSAVVALLGAAMVGQEVFSIQRRRQLSAAGAASSTNDAAPEEETISGQARNRKPWKAMLAFLMAAVYLYSISILGYLIATVGFMVVALAMIGHVSWRFAAIGIVLLVAVVCAVFIGFLGLPVPLLPPQFSS</sequence>
<feature type="domain" description="DUF1468" evidence="2">
    <location>
        <begin position="8"/>
        <end position="159"/>
    </location>
</feature>
<comment type="caution">
    <text evidence="3">The sequence shown here is derived from an EMBL/GenBank/DDBJ whole genome shotgun (WGS) entry which is preliminary data.</text>
</comment>
<protein>
    <submittedName>
        <fullName evidence="3">Tripartite tricarboxylate transporter TctB family protein</fullName>
    </submittedName>
</protein>
<evidence type="ECO:0000256" key="1">
    <source>
        <dbReference type="SAM" id="Phobius"/>
    </source>
</evidence>
<dbReference type="OrthoDB" id="6183583at2"/>